<sequence length="845" mass="92613">MMENSPISTQKINLDGVPNANGGMNYNYHPTDGNKEIKLPSGSHNNTLILGAGITPDKLHFENIGTERSPTIKITFNGNRSGDYLIINQSHDLRLPRFGLPMNPRFGSQTNIEVGGVSLPIPNIHTALRQNLQPLFPDSLPRGSTNNTEGKNSYTFNLGDGGRMMTLPLGSDNNTLIFGAGITPDMLHFENISTSTFYPKTKITVKNSPSGDHLIINESYSSKAYFHNPLKNIEIGGVSLQMQDIHTALRQNLQPEFPNLIPLDFTKIGKDEYSYTFNLGDGARELNLTPQSRHNTLILGAGITTDKLHFEYIGTKHYPKIKITFNGNRSGDYLVINESLGSESTTRNLLRNIKVDGVSLPMRSIHTALRQNLQPLFPDSPPRGLTKNTKGENSYTFNLGDGGRMITLIPGTRNNTLIFGAGITPDMLHFESIGSVVYPKTKITLKNSPSGDHLIINESHNSKAYFYNSLKNIEVGGVNLPMQDIHTALRQNLQPKFPNLIPLDVTKIGKDEYSYTFNLGDGARELNLTPQSRHNTLILDARITPDKLHFERVVTDSLLKTKITFNGNRSGDCLIINESLGSESTTRNLLRNIKVGGVKLPMRSIYAALRQNLQPLFPDSPPRGLTKNTKGENSYTFNLGDGGRLIKLPSGSHHNTLTLGAGITLDKLHFESIGSVVRPKTKITVKNSPSGDYLVINENLKSTSSGCNSLKNIEVNGQILVMADIRKDLGQGLQPTFPDKNATAKEATNITTGMDADDGNIFRDNKGNGDKLLNFNEFSRVEGVKNTLKEESTTKQNAHISPELTPTTSDAIASFGAENELQSTSCYGNPAVTVRSVVPLITAGV</sequence>
<proteinExistence type="predicted"/>
<gene>
    <name evidence="2" type="ORF">CS533_05020</name>
</gene>
<name>A0A2G4U5W9_YERBE</name>
<dbReference type="AlphaFoldDB" id="A0A2G4U5W9"/>
<evidence type="ECO:0000313" key="2">
    <source>
        <dbReference type="EMBL" id="PHZ28652.1"/>
    </source>
</evidence>
<evidence type="ECO:0000256" key="1">
    <source>
        <dbReference type="SAM" id="MobiDB-lite"/>
    </source>
</evidence>
<comment type="caution">
    <text evidence="2">The sequence shown here is derived from an EMBL/GenBank/DDBJ whole genome shotgun (WGS) entry which is preliminary data.</text>
</comment>
<dbReference type="RefSeq" id="WP_032898870.1">
    <property type="nucleotide sequence ID" value="NZ_PEHN01000003.1"/>
</dbReference>
<organism evidence="2 3">
    <name type="scientific">Yersinia bercovieri</name>
    <dbReference type="NCBI Taxonomy" id="634"/>
    <lineage>
        <taxon>Bacteria</taxon>
        <taxon>Pseudomonadati</taxon>
        <taxon>Pseudomonadota</taxon>
        <taxon>Gammaproteobacteria</taxon>
        <taxon>Enterobacterales</taxon>
        <taxon>Yersiniaceae</taxon>
        <taxon>Yersinia</taxon>
    </lineage>
</organism>
<protein>
    <submittedName>
        <fullName evidence="2">Uncharacterized protein</fullName>
    </submittedName>
</protein>
<accession>A0A2G4U5W9</accession>
<feature type="compositionally biased region" description="Polar residues" evidence="1">
    <location>
        <begin position="794"/>
        <end position="806"/>
    </location>
</feature>
<feature type="region of interest" description="Disordered" evidence="1">
    <location>
        <begin position="787"/>
        <end position="806"/>
    </location>
</feature>
<dbReference type="Proteomes" id="UP000229378">
    <property type="component" value="Unassembled WGS sequence"/>
</dbReference>
<evidence type="ECO:0000313" key="3">
    <source>
        <dbReference type="Proteomes" id="UP000229378"/>
    </source>
</evidence>
<dbReference type="EMBL" id="PEHN01000003">
    <property type="protein sequence ID" value="PHZ28652.1"/>
    <property type="molecule type" value="Genomic_DNA"/>
</dbReference>
<reference evidence="2 3" key="1">
    <citation type="submission" date="2017-10" db="EMBL/GenBank/DDBJ databases">
        <authorList>
            <person name="Banno H."/>
            <person name="Chua N.-H."/>
        </authorList>
    </citation>
    <scope>NUCLEOTIDE SEQUENCE [LARGE SCALE GENOMIC DNA]</scope>
    <source>
        <strain evidence="2 3">SCPM-O-B-7607</strain>
    </source>
</reference>